<evidence type="ECO:0000313" key="1">
    <source>
        <dbReference type="EMBL" id="MZQ90148.1"/>
    </source>
</evidence>
<accession>A0A6L8VI93</accession>
<dbReference type="AlphaFoldDB" id="A0A6L8VI93"/>
<sequence length="173" mass="19078">MGGGIAYLLTFSESGLALLKIVFQLQSLMETSRAQDEAKRQKAAELLIEMANCLGEIEKEIRSDTPELGRLVGKVRAYIEAFPSVFGPLIENQRAKDYASQFSILFEGEPQTYGRMIDGLLELKRFESEDAVDSAHVNASIATLTLVQGQLEALSELIQFPEAFRDSSAEEAV</sequence>
<dbReference type="EMBL" id="WWNR01000008">
    <property type="protein sequence ID" value="MZQ90148.1"/>
    <property type="molecule type" value="Genomic_DNA"/>
</dbReference>
<reference evidence="1 2" key="1">
    <citation type="submission" date="2020-01" db="EMBL/GenBank/DDBJ databases">
        <title>Frigidibacter albus SP32T (=CGMCC 1.13995T).</title>
        <authorList>
            <person name="Liao X."/>
        </authorList>
    </citation>
    <scope>NUCLEOTIDE SEQUENCE [LARGE SCALE GENOMIC DNA]</scope>
    <source>
        <strain evidence="1 2">SP32</strain>
    </source>
</reference>
<gene>
    <name evidence="1" type="ORF">GS660_13720</name>
</gene>
<dbReference type="RefSeq" id="WP_161347456.1">
    <property type="nucleotide sequence ID" value="NZ_BMGW01000008.1"/>
</dbReference>
<organism evidence="1 2">
    <name type="scientific">Frigidibacter albus</name>
    <dbReference type="NCBI Taxonomy" id="1465486"/>
    <lineage>
        <taxon>Bacteria</taxon>
        <taxon>Pseudomonadati</taxon>
        <taxon>Pseudomonadota</taxon>
        <taxon>Alphaproteobacteria</taxon>
        <taxon>Rhodobacterales</taxon>
        <taxon>Paracoccaceae</taxon>
        <taxon>Frigidibacter</taxon>
    </lineage>
</organism>
<protein>
    <submittedName>
        <fullName evidence="1">Uncharacterized protein</fullName>
    </submittedName>
</protein>
<keyword evidence="2" id="KW-1185">Reference proteome</keyword>
<dbReference type="Proteomes" id="UP000477083">
    <property type="component" value="Unassembled WGS sequence"/>
</dbReference>
<comment type="caution">
    <text evidence="1">The sequence shown here is derived from an EMBL/GenBank/DDBJ whole genome shotgun (WGS) entry which is preliminary data.</text>
</comment>
<name>A0A6L8VI93_9RHOB</name>
<evidence type="ECO:0000313" key="2">
    <source>
        <dbReference type="Proteomes" id="UP000477083"/>
    </source>
</evidence>
<proteinExistence type="predicted"/>